<name>A0A1B7LDC7_9FIRM</name>
<accession>A0A1B7LDC7</accession>
<comment type="caution">
    <text evidence="1">The sequence shown here is derived from an EMBL/GenBank/DDBJ whole genome shotgun (WGS) entry which is preliminary data.</text>
</comment>
<sequence length="99" mass="10911">MISQYGMTQIANKVSTLLAQGAYIKDGQQVTVPIFRKEYSGNAVKVYLYLTDEDIGTFSDFQILDEEGNVILTKPDSITKDAAQGLLVAFEVSIQEVES</sequence>
<dbReference type="OrthoDB" id="2111860at2"/>
<dbReference type="Proteomes" id="UP000078532">
    <property type="component" value="Unassembled WGS sequence"/>
</dbReference>
<dbReference type="RefSeq" id="WP_066669141.1">
    <property type="nucleotide sequence ID" value="NZ_LYVF01000168.1"/>
</dbReference>
<dbReference type="STRING" id="1838280.A6M21_11940"/>
<proteinExistence type="predicted"/>
<reference evidence="1 2" key="1">
    <citation type="submission" date="2016-04" db="EMBL/GenBank/DDBJ databases">
        <authorList>
            <person name="Evans L.H."/>
            <person name="Alamgir A."/>
            <person name="Owens N."/>
            <person name="Weber N.D."/>
            <person name="Virtaneva K."/>
            <person name="Barbian K."/>
            <person name="Babar A."/>
            <person name="Rosenke K."/>
        </authorList>
    </citation>
    <scope>NUCLEOTIDE SEQUENCE [LARGE SCALE GENOMIC DNA]</scope>
    <source>
        <strain evidence="1 2">LMa1</strain>
    </source>
</reference>
<gene>
    <name evidence="1" type="ORF">A6M21_11940</name>
</gene>
<keyword evidence="2" id="KW-1185">Reference proteome</keyword>
<evidence type="ECO:0000313" key="1">
    <source>
        <dbReference type="EMBL" id="OAT81113.1"/>
    </source>
</evidence>
<dbReference type="AlphaFoldDB" id="A0A1B7LDC7"/>
<dbReference type="EMBL" id="LYVF01000168">
    <property type="protein sequence ID" value="OAT81113.1"/>
    <property type="molecule type" value="Genomic_DNA"/>
</dbReference>
<evidence type="ECO:0000313" key="2">
    <source>
        <dbReference type="Proteomes" id="UP000078532"/>
    </source>
</evidence>
<organism evidence="1 2">
    <name type="scientific">Desulfotomaculum copahuensis</name>
    <dbReference type="NCBI Taxonomy" id="1838280"/>
    <lineage>
        <taxon>Bacteria</taxon>
        <taxon>Bacillati</taxon>
        <taxon>Bacillota</taxon>
        <taxon>Clostridia</taxon>
        <taxon>Eubacteriales</taxon>
        <taxon>Desulfotomaculaceae</taxon>
        <taxon>Desulfotomaculum</taxon>
    </lineage>
</organism>
<protein>
    <submittedName>
        <fullName evidence="1">Uncharacterized protein</fullName>
    </submittedName>
</protein>